<evidence type="ECO:0000313" key="5">
    <source>
        <dbReference type="EMBL" id="SHK19205.1"/>
    </source>
</evidence>
<dbReference type="InterPro" id="IPR003439">
    <property type="entry name" value="ABC_transporter-like_ATP-bd"/>
</dbReference>
<dbReference type="Proteomes" id="UP000242497">
    <property type="component" value="Unassembled WGS sequence"/>
</dbReference>
<dbReference type="SUPFAM" id="SSF52540">
    <property type="entry name" value="P-loop containing nucleoside triphosphate hydrolases"/>
    <property type="match status" value="1"/>
</dbReference>
<protein>
    <submittedName>
        <fullName evidence="5">Tungstate transport system ATP-binding protein</fullName>
    </submittedName>
</protein>
<dbReference type="EMBL" id="FRAE01000042">
    <property type="protein sequence ID" value="SHK19205.1"/>
    <property type="molecule type" value="Genomic_DNA"/>
</dbReference>
<dbReference type="Pfam" id="PF00005">
    <property type="entry name" value="ABC_tran"/>
    <property type="match status" value="1"/>
</dbReference>
<dbReference type="PROSITE" id="PS50893">
    <property type="entry name" value="ABC_TRANSPORTER_2"/>
    <property type="match status" value="1"/>
</dbReference>
<dbReference type="Gene3D" id="3.40.50.300">
    <property type="entry name" value="P-loop containing nucleotide triphosphate hydrolases"/>
    <property type="match status" value="1"/>
</dbReference>
<keyword evidence="3 5" id="KW-0067">ATP-binding</keyword>
<feature type="domain" description="ABC transporter" evidence="4">
    <location>
        <begin position="3"/>
        <end position="214"/>
    </location>
</feature>
<keyword evidence="6" id="KW-1185">Reference proteome</keyword>
<keyword evidence="1" id="KW-0813">Transport</keyword>
<reference evidence="6" key="1">
    <citation type="submission" date="2016-11" db="EMBL/GenBank/DDBJ databases">
        <authorList>
            <person name="Varghese N."/>
            <person name="Submissions S."/>
        </authorList>
    </citation>
    <scope>NUCLEOTIDE SEQUENCE [LARGE SCALE GENOMIC DNA]</scope>
    <source>
        <strain evidence="6">DSM 15518</strain>
    </source>
</reference>
<dbReference type="AlphaFoldDB" id="A0A1M6QGB2"/>
<gene>
    <name evidence="5" type="ORF">SAMN02744037_01841</name>
</gene>
<dbReference type="OrthoDB" id="9804199at2"/>
<sequence>MDIQINNLKKYYKDKLVLDIDNLQIKKRIITGIIGPNGAGKSTLLNIIAGMDKDFKGSVLYKGKSIDKNIYKDMTLVLQRPNLFKRSVYENIEYPLKIRSISKGERKVKVENILKRLDILDLKDKKGHLLSGGESQKVSLGRALVFTPKLLLLDEPTSNIDTNSTNLIEREILNYNKINKSTVIIITHDLKQAKRLCDEIVCIERGKVGGIDGVF</sequence>
<accession>A0A1M6QGB2</accession>
<dbReference type="RefSeq" id="WP_072889292.1">
    <property type="nucleotide sequence ID" value="NZ_FRAE01000042.1"/>
</dbReference>
<evidence type="ECO:0000256" key="3">
    <source>
        <dbReference type="ARBA" id="ARBA00022840"/>
    </source>
</evidence>
<name>A0A1M6QGB2_9FIRM</name>
<proteinExistence type="predicted"/>
<keyword evidence="2" id="KW-0547">Nucleotide-binding</keyword>
<evidence type="ECO:0000256" key="1">
    <source>
        <dbReference type="ARBA" id="ARBA00022448"/>
    </source>
</evidence>
<organism evidence="5 6">
    <name type="scientific">Tepidibacter formicigenes DSM 15518</name>
    <dbReference type="NCBI Taxonomy" id="1123349"/>
    <lineage>
        <taxon>Bacteria</taxon>
        <taxon>Bacillati</taxon>
        <taxon>Bacillota</taxon>
        <taxon>Clostridia</taxon>
        <taxon>Peptostreptococcales</taxon>
        <taxon>Peptostreptococcaceae</taxon>
        <taxon>Tepidibacter</taxon>
    </lineage>
</organism>
<evidence type="ECO:0000256" key="2">
    <source>
        <dbReference type="ARBA" id="ARBA00022741"/>
    </source>
</evidence>
<dbReference type="SMART" id="SM00382">
    <property type="entry name" value="AAA"/>
    <property type="match status" value="1"/>
</dbReference>
<dbReference type="PROSITE" id="PS00211">
    <property type="entry name" value="ABC_TRANSPORTER_1"/>
    <property type="match status" value="1"/>
</dbReference>
<dbReference type="InterPro" id="IPR017871">
    <property type="entry name" value="ABC_transporter-like_CS"/>
</dbReference>
<dbReference type="PANTHER" id="PTHR42781:SF9">
    <property type="entry name" value="AMINO ACID ABC TRANSPORTER, ATP-BINDING PROTEIN-RELATED"/>
    <property type="match status" value="1"/>
</dbReference>
<dbReference type="InterPro" id="IPR050093">
    <property type="entry name" value="ABC_SmlMolc_Importer"/>
</dbReference>
<dbReference type="STRING" id="1123349.SAMN02744037_01841"/>
<dbReference type="GO" id="GO:0005524">
    <property type="term" value="F:ATP binding"/>
    <property type="evidence" value="ECO:0007669"/>
    <property type="project" value="UniProtKB-KW"/>
</dbReference>
<evidence type="ECO:0000259" key="4">
    <source>
        <dbReference type="PROSITE" id="PS50893"/>
    </source>
</evidence>
<evidence type="ECO:0000313" key="6">
    <source>
        <dbReference type="Proteomes" id="UP000242497"/>
    </source>
</evidence>
<dbReference type="InterPro" id="IPR003593">
    <property type="entry name" value="AAA+_ATPase"/>
</dbReference>
<dbReference type="PANTHER" id="PTHR42781">
    <property type="entry name" value="SPERMIDINE/PUTRESCINE IMPORT ATP-BINDING PROTEIN POTA"/>
    <property type="match status" value="1"/>
</dbReference>
<dbReference type="GO" id="GO:0016887">
    <property type="term" value="F:ATP hydrolysis activity"/>
    <property type="evidence" value="ECO:0007669"/>
    <property type="project" value="InterPro"/>
</dbReference>
<dbReference type="InterPro" id="IPR027417">
    <property type="entry name" value="P-loop_NTPase"/>
</dbReference>